<feature type="compositionally biased region" description="Basic residues" evidence="3">
    <location>
        <begin position="38"/>
        <end position="56"/>
    </location>
</feature>
<dbReference type="PANTHER" id="PTHR46652">
    <property type="entry name" value="LEUCINE-RICH REPEAT AND IQ DOMAIN-CONTAINING PROTEIN 1-RELATED"/>
    <property type="match status" value="1"/>
</dbReference>
<dbReference type="PANTHER" id="PTHR46652:SF3">
    <property type="entry name" value="LEUCINE-RICH REPEAT-CONTAINING PROTEIN 9"/>
    <property type="match status" value="1"/>
</dbReference>
<evidence type="ECO:0000256" key="1">
    <source>
        <dbReference type="ARBA" id="ARBA00022614"/>
    </source>
</evidence>
<feature type="compositionally biased region" description="Basic and acidic residues" evidence="3">
    <location>
        <begin position="709"/>
        <end position="760"/>
    </location>
</feature>
<evidence type="ECO:0000313" key="5">
    <source>
        <dbReference type="EMBL" id="KPJ22701.1"/>
    </source>
</evidence>
<feature type="compositionally biased region" description="Basic and acidic residues" evidence="3">
    <location>
        <begin position="25"/>
        <end position="36"/>
    </location>
</feature>
<dbReference type="InterPro" id="IPR001611">
    <property type="entry name" value="Leu-rich_rpt"/>
</dbReference>
<dbReference type="Pfam" id="PF04270">
    <property type="entry name" value="Strep_his_triad"/>
    <property type="match status" value="4"/>
</dbReference>
<dbReference type="InterPro" id="IPR037228">
    <property type="entry name" value="PhtA_dom_sf"/>
</dbReference>
<dbReference type="Proteomes" id="UP000049578">
    <property type="component" value="Unassembled WGS sequence"/>
</dbReference>
<dbReference type="InterPro" id="IPR032675">
    <property type="entry name" value="LRR_dom_sf"/>
</dbReference>
<dbReference type="SUPFAM" id="SSF142887">
    <property type="entry name" value="PhtA domain-like"/>
    <property type="match status" value="3"/>
</dbReference>
<accession>A0A0P6S8B7</accession>
<dbReference type="InterPro" id="IPR003591">
    <property type="entry name" value="Leu-rich_rpt_typical-subtyp"/>
</dbReference>
<dbReference type="InterPro" id="IPR025875">
    <property type="entry name" value="Leu-rich_rpt_4"/>
</dbReference>
<gene>
    <name evidence="5" type="ORF">AKK44_03380</name>
</gene>
<dbReference type="Pfam" id="PF12799">
    <property type="entry name" value="LRR_4"/>
    <property type="match status" value="1"/>
</dbReference>
<keyword evidence="6" id="KW-1185">Reference proteome</keyword>
<dbReference type="PROSITE" id="PS51450">
    <property type="entry name" value="LRR"/>
    <property type="match status" value="2"/>
</dbReference>
<dbReference type="InterPro" id="IPR050836">
    <property type="entry name" value="SDS22/Internalin_LRR"/>
</dbReference>
<keyword evidence="2" id="KW-0677">Repeat</keyword>
<feature type="chain" id="PRO_5006130287" evidence="4">
    <location>
        <begin position="23"/>
        <end position="760"/>
    </location>
</feature>
<feature type="region of interest" description="Disordered" evidence="3">
    <location>
        <begin position="699"/>
        <end position="760"/>
    </location>
</feature>
<dbReference type="PATRIC" id="fig|119224.3.peg.201"/>
<dbReference type="Gene3D" id="3.80.10.10">
    <property type="entry name" value="Ribonuclease Inhibitor"/>
    <property type="match status" value="2"/>
</dbReference>
<comment type="caution">
    <text evidence="5">The sequence shown here is derived from an EMBL/GenBank/DDBJ whole genome shotgun (WGS) entry which is preliminary data.</text>
</comment>
<keyword evidence="1" id="KW-0433">Leucine-rich repeat</keyword>
<dbReference type="AlphaFoldDB" id="A0A0P6S8B7"/>
<name>A0A0P6S8B7_9STRE</name>
<dbReference type="InterPro" id="IPR006270">
    <property type="entry name" value="Strep_his_triad_rpt"/>
</dbReference>
<dbReference type="Gene3D" id="3.10.50.90">
    <property type="match status" value="3"/>
</dbReference>
<evidence type="ECO:0000256" key="3">
    <source>
        <dbReference type="SAM" id="MobiDB-lite"/>
    </source>
</evidence>
<dbReference type="SUPFAM" id="SSF52058">
    <property type="entry name" value="L domain-like"/>
    <property type="match status" value="1"/>
</dbReference>
<dbReference type="RefSeq" id="WP_054278511.1">
    <property type="nucleotide sequence ID" value="NZ_LHQM01000010.1"/>
</dbReference>
<feature type="signal peptide" evidence="4">
    <location>
        <begin position="1"/>
        <end position="22"/>
    </location>
</feature>
<reference evidence="5 6" key="1">
    <citation type="submission" date="2015-08" db="EMBL/GenBank/DDBJ databases">
        <title>Genome sequence of Streptococcus phocae subsp. phocae ATCC 51973T isolated from liver specimen obtained from seal.</title>
        <authorList>
            <person name="Avendano-Herrera R."/>
        </authorList>
    </citation>
    <scope>NUCLEOTIDE SEQUENCE [LARGE SCALE GENOMIC DNA]</scope>
    <source>
        <strain evidence="5 6">ATCC 51973</strain>
    </source>
</reference>
<dbReference type="EMBL" id="LHQM01000010">
    <property type="protein sequence ID" value="KPJ22701.1"/>
    <property type="molecule type" value="Genomic_DNA"/>
</dbReference>
<feature type="region of interest" description="Disordered" evidence="3">
    <location>
        <begin position="25"/>
        <end position="56"/>
    </location>
</feature>
<evidence type="ECO:0000256" key="2">
    <source>
        <dbReference type="ARBA" id="ARBA00022737"/>
    </source>
</evidence>
<evidence type="ECO:0000256" key="4">
    <source>
        <dbReference type="SAM" id="SignalP"/>
    </source>
</evidence>
<dbReference type="SMART" id="SM00369">
    <property type="entry name" value="LRR_TYP"/>
    <property type="match status" value="4"/>
</dbReference>
<dbReference type="STRING" id="119224.AKK44_03380"/>
<evidence type="ECO:0000313" key="6">
    <source>
        <dbReference type="Proteomes" id="UP000049578"/>
    </source>
</evidence>
<proteinExistence type="predicted"/>
<keyword evidence="4" id="KW-0732">Signal</keyword>
<protein>
    <submittedName>
        <fullName evidence="5">Histidine triad protein</fullName>
    </submittedName>
</protein>
<dbReference type="PROSITE" id="PS51257">
    <property type="entry name" value="PROKAR_LIPOPROTEIN"/>
    <property type="match status" value="1"/>
</dbReference>
<sequence>MKKNKVMLLVGLALTCQMTLTACHTNKDSGSHEPKTKQVTKKVAKKKKSKKVHKDHKGVAGIDFPTDDGFILTKDSKIIAKKDNGIVIEHGDHTHFIFYADLKGSAFEYLIPKGADVTKPEVARASEHQTSHATNGHHHYEFNPADIVAEDALGYTVRHGDHFHYILKSSLTGPVNHKPQTQLTISKPSVNQRFSGVHYPTDDGFLFDGTGIVGRTALGLLVDHNGHTHVVTYDSIRNTQWSHLIEAPKPQAPEAPQAPSESEALAKEIDLKKEHLAKSLGIDVNSIKVEKTEDGVVLIYPHGDHSHSSGLDEIELDKPFDPHGNPHAKDKIGMATLKKIGFDDEVIASILHANAPTPFPSKEKDMAKMKEWLATIEYINIGEIENPLQRKNLDLMPNLQVLGIGFTKIDDVTPVLQFKNLKQLWMTRTGITNYDFLKQLPSLEGIDISQNGISDLSFLKDFLHYKVISAAGNDLTDISILAKMPNLESLNLDYNKLTDISALKNAKHLTAVSLEHNTIKDLSALSDKDKLVRLYVSHNPKVDLTTLKSNALQELTVQESDVSDLSFLKNMTALETLTIDNNVLTNLKGLETNQNIKTLSANKNKVTSLGLGGLQTSLSVLNLQNNHLSSLEGINDYKALETINVNGNEIATLKLSKPNHTIKEIYADNNHIPADELNPAAPGEFPKGIVENFKAAEGGSLAGNAPETAHQDSNDEHADHDHDHEHEHNHEHADHDHEHDHADHDHEGHDHDHDHHGHSH</sequence>
<organism evidence="5 6">
    <name type="scientific">Streptococcus phocae</name>
    <dbReference type="NCBI Taxonomy" id="119224"/>
    <lineage>
        <taxon>Bacteria</taxon>
        <taxon>Bacillati</taxon>
        <taxon>Bacillota</taxon>
        <taxon>Bacilli</taxon>
        <taxon>Lactobacillales</taxon>
        <taxon>Streptococcaceae</taxon>
        <taxon>Streptococcus</taxon>
    </lineage>
</organism>